<dbReference type="InterPro" id="IPR012337">
    <property type="entry name" value="RNaseH-like_sf"/>
</dbReference>
<dbReference type="GO" id="GO:0004519">
    <property type="term" value="F:endonuclease activity"/>
    <property type="evidence" value="ECO:0007669"/>
    <property type="project" value="UniProtKB-KW"/>
</dbReference>
<keyword evidence="9" id="KW-0233">DNA recombination</keyword>
<evidence type="ECO:0000256" key="3">
    <source>
        <dbReference type="ARBA" id="ARBA00022759"/>
    </source>
</evidence>
<accession>A0A225VEU2</accession>
<keyword evidence="5" id="KW-0460">Magnesium</keyword>
<sequence>MDTYEPMRTLGVYGTAGLIRYFLSIIDDQKSWRWTFVLRKKTELEREGKFTIKRIRSDGGTEFVKAALKTFCTDMRTSNPYTPEANGAAERDHQAKLGKVRFALRDANLPAKW</sequence>
<evidence type="ECO:0000256" key="2">
    <source>
        <dbReference type="ARBA" id="ARBA00022723"/>
    </source>
</evidence>
<dbReference type="Gene3D" id="3.30.420.10">
    <property type="entry name" value="Ribonuclease H-like superfamily/Ribonuclease H"/>
    <property type="match status" value="1"/>
</dbReference>
<keyword evidence="6" id="KW-0229">DNA integration</keyword>
<dbReference type="GO" id="GO:0015074">
    <property type="term" value="P:DNA integration"/>
    <property type="evidence" value="ECO:0007669"/>
    <property type="project" value="UniProtKB-KW"/>
</dbReference>
<evidence type="ECO:0000256" key="9">
    <source>
        <dbReference type="ARBA" id="ARBA00023172"/>
    </source>
</evidence>
<keyword evidence="2" id="KW-0479">Metal-binding</keyword>
<protein>
    <submittedName>
        <fullName evidence="10">Integrase, catalytic core protein</fullName>
    </submittedName>
</protein>
<evidence type="ECO:0000256" key="7">
    <source>
        <dbReference type="ARBA" id="ARBA00022918"/>
    </source>
</evidence>
<keyword evidence="3" id="KW-0255">Endonuclease</keyword>
<evidence type="ECO:0000313" key="11">
    <source>
        <dbReference type="Proteomes" id="UP000198211"/>
    </source>
</evidence>
<dbReference type="STRING" id="4795.A0A225VEU2"/>
<evidence type="ECO:0000256" key="6">
    <source>
        <dbReference type="ARBA" id="ARBA00022908"/>
    </source>
</evidence>
<dbReference type="GO" id="GO:0003676">
    <property type="term" value="F:nucleic acid binding"/>
    <property type="evidence" value="ECO:0007669"/>
    <property type="project" value="InterPro"/>
</dbReference>
<dbReference type="PANTHER" id="PTHR42648">
    <property type="entry name" value="TRANSPOSASE, PUTATIVE-RELATED"/>
    <property type="match status" value="1"/>
</dbReference>
<dbReference type="SUPFAM" id="SSF53098">
    <property type="entry name" value="Ribonuclease H-like"/>
    <property type="match status" value="1"/>
</dbReference>
<keyword evidence="7" id="KW-0695">RNA-directed DNA polymerase</keyword>
<proteinExistence type="predicted"/>
<evidence type="ECO:0000256" key="4">
    <source>
        <dbReference type="ARBA" id="ARBA00022801"/>
    </source>
</evidence>
<keyword evidence="8" id="KW-0808">Transferase</keyword>
<dbReference type="InterPro" id="IPR039537">
    <property type="entry name" value="Retrotran_Ty1/copia-like"/>
</dbReference>
<keyword evidence="11" id="KW-1185">Reference proteome</keyword>
<dbReference type="GO" id="GO:0003887">
    <property type="term" value="F:DNA-directed DNA polymerase activity"/>
    <property type="evidence" value="ECO:0007669"/>
    <property type="project" value="UniProtKB-KW"/>
</dbReference>
<comment type="caution">
    <text evidence="10">The sequence shown here is derived from an EMBL/GenBank/DDBJ whole genome shotgun (WGS) entry which is preliminary data.</text>
</comment>
<dbReference type="PANTHER" id="PTHR42648:SF11">
    <property type="entry name" value="TRANSPOSON TY4-P GAG-POL POLYPROTEIN"/>
    <property type="match status" value="1"/>
</dbReference>
<dbReference type="GO" id="GO:0046872">
    <property type="term" value="F:metal ion binding"/>
    <property type="evidence" value="ECO:0007669"/>
    <property type="project" value="UniProtKB-KW"/>
</dbReference>
<dbReference type="EMBL" id="NBNE01005168">
    <property type="protein sequence ID" value="OWZ04061.1"/>
    <property type="molecule type" value="Genomic_DNA"/>
</dbReference>
<evidence type="ECO:0000256" key="8">
    <source>
        <dbReference type="ARBA" id="ARBA00022932"/>
    </source>
</evidence>
<evidence type="ECO:0000256" key="5">
    <source>
        <dbReference type="ARBA" id="ARBA00022842"/>
    </source>
</evidence>
<evidence type="ECO:0000313" key="10">
    <source>
        <dbReference type="EMBL" id="OWZ04061.1"/>
    </source>
</evidence>
<evidence type="ECO:0000256" key="1">
    <source>
        <dbReference type="ARBA" id="ARBA00022722"/>
    </source>
</evidence>
<dbReference type="GO" id="GO:0006310">
    <property type="term" value="P:DNA recombination"/>
    <property type="evidence" value="ECO:0007669"/>
    <property type="project" value="UniProtKB-KW"/>
</dbReference>
<dbReference type="GO" id="GO:0003964">
    <property type="term" value="F:RNA-directed DNA polymerase activity"/>
    <property type="evidence" value="ECO:0007669"/>
    <property type="project" value="UniProtKB-KW"/>
</dbReference>
<gene>
    <name evidence="10" type="ORF">PHMEG_00024102</name>
</gene>
<dbReference type="GO" id="GO:0016787">
    <property type="term" value="F:hydrolase activity"/>
    <property type="evidence" value="ECO:0007669"/>
    <property type="project" value="UniProtKB-KW"/>
</dbReference>
<dbReference type="AlphaFoldDB" id="A0A225VEU2"/>
<name>A0A225VEU2_9STRA</name>
<dbReference type="OrthoDB" id="6772736at2759"/>
<keyword evidence="8" id="KW-0548">Nucleotidyltransferase</keyword>
<keyword evidence="4" id="KW-0378">Hydrolase</keyword>
<dbReference type="Proteomes" id="UP000198211">
    <property type="component" value="Unassembled WGS sequence"/>
</dbReference>
<dbReference type="InterPro" id="IPR036397">
    <property type="entry name" value="RNaseH_sf"/>
</dbReference>
<keyword evidence="1" id="KW-0540">Nuclease</keyword>
<organism evidence="10 11">
    <name type="scientific">Phytophthora megakarya</name>
    <dbReference type="NCBI Taxonomy" id="4795"/>
    <lineage>
        <taxon>Eukaryota</taxon>
        <taxon>Sar</taxon>
        <taxon>Stramenopiles</taxon>
        <taxon>Oomycota</taxon>
        <taxon>Peronosporomycetes</taxon>
        <taxon>Peronosporales</taxon>
        <taxon>Peronosporaceae</taxon>
        <taxon>Phytophthora</taxon>
    </lineage>
</organism>
<reference evidence="11" key="1">
    <citation type="submission" date="2017-03" db="EMBL/GenBank/DDBJ databases">
        <title>Phytopthora megakarya and P. palmivora, two closely related causual agents of cacao black pod achieved similar genome size and gene model numbers by different mechanisms.</title>
        <authorList>
            <person name="Ali S."/>
            <person name="Shao J."/>
            <person name="Larry D.J."/>
            <person name="Kronmiller B."/>
            <person name="Shen D."/>
            <person name="Strem M.D."/>
            <person name="Melnick R.L."/>
            <person name="Guiltinan M.J."/>
            <person name="Tyler B.M."/>
            <person name="Meinhardt L.W."/>
            <person name="Bailey B.A."/>
        </authorList>
    </citation>
    <scope>NUCLEOTIDE SEQUENCE [LARGE SCALE GENOMIC DNA]</scope>
    <source>
        <strain evidence="11">zdho120</strain>
    </source>
</reference>
<keyword evidence="8" id="KW-0239">DNA-directed DNA polymerase</keyword>